<dbReference type="PANTHER" id="PTHR39069:SF8">
    <property type="entry name" value="FI17111P1"/>
    <property type="match status" value="1"/>
</dbReference>
<evidence type="ECO:0000259" key="2">
    <source>
        <dbReference type="Pfam" id="PF01683"/>
    </source>
</evidence>
<dbReference type="PANTHER" id="PTHR39069">
    <property type="entry name" value="ECDYSONE-INDUCIBLE GENE E1, ISOFORM A"/>
    <property type="match status" value="1"/>
</dbReference>
<keyword evidence="1" id="KW-0812">Transmembrane</keyword>
<evidence type="ECO:0000313" key="4">
    <source>
        <dbReference type="RefSeq" id="XP_015182813.1"/>
    </source>
</evidence>
<proteinExistence type="predicted"/>
<keyword evidence="1" id="KW-0472">Membrane</keyword>
<feature type="transmembrane region" description="Helical" evidence="1">
    <location>
        <begin position="60"/>
        <end position="81"/>
    </location>
</feature>
<feature type="transmembrane region" description="Helical" evidence="1">
    <location>
        <begin position="376"/>
        <end position="399"/>
    </location>
</feature>
<feature type="domain" description="EB" evidence="2">
    <location>
        <begin position="185"/>
        <end position="231"/>
    </location>
</feature>
<evidence type="ECO:0000256" key="1">
    <source>
        <dbReference type="SAM" id="Phobius"/>
    </source>
</evidence>
<accession>A0ABM1IRH6</accession>
<keyword evidence="3" id="KW-1185">Reference proteome</keyword>
<dbReference type="Proteomes" id="UP000694924">
    <property type="component" value="Unplaced"/>
</dbReference>
<gene>
    <name evidence="4" type="primary">LOC107069764</name>
</gene>
<dbReference type="Pfam" id="PF01683">
    <property type="entry name" value="EB"/>
    <property type="match status" value="2"/>
</dbReference>
<name>A0ABM1IRH6_POLDO</name>
<evidence type="ECO:0000313" key="3">
    <source>
        <dbReference type="Proteomes" id="UP000694924"/>
    </source>
</evidence>
<feature type="transmembrane region" description="Helical" evidence="1">
    <location>
        <begin position="27"/>
        <end position="54"/>
    </location>
</feature>
<keyword evidence="1" id="KW-1133">Transmembrane helix</keyword>
<sequence>MRERERVGKGLRERELREDSRIRQSHVAIYVEWLFSYTFAFLVQKLTTIILFYSDYNRNYYISLSIIMRNNLLIFAILFLLDRPIDCLNFELPVPCKSDVDCSLLSKDQKNSTCLNKFCACENEQGKMFNCSGLQIASQQEKAIVPTLYHPCKHDLDCQLNNSYCNTSRSQCECIKGFVFSMDKQQCLQAARSLNFPCIEDKQCLAFQPNTTCQGLECVCIDGYHAVNNVCWKIAVFGGSCSTSEECNHIKGAICTDKKICGCNENNAIDKTGKNCVPFVNNINESCMENITCSTIPDSTCIENKCQCPNDKHFVAETGQCIRSKSIGEPCKHDYECYQLENNTKMINKRLVCVGSICDCAVDYFKDGDKCVNAGVLMNINGSLMVIMVALSSFIYGFYH</sequence>
<organism evidence="3 4">
    <name type="scientific">Polistes dominula</name>
    <name type="common">European paper wasp</name>
    <name type="synonym">Vespa dominula</name>
    <dbReference type="NCBI Taxonomy" id="743375"/>
    <lineage>
        <taxon>Eukaryota</taxon>
        <taxon>Metazoa</taxon>
        <taxon>Ecdysozoa</taxon>
        <taxon>Arthropoda</taxon>
        <taxon>Hexapoda</taxon>
        <taxon>Insecta</taxon>
        <taxon>Pterygota</taxon>
        <taxon>Neoptera</taxon>
        <taxon>Endopterygota</taxon>
        <taxon>Hymenoptera</taxon>
        <taxon>Apocrita</taxon>
        <taxon>Aculeata</taxon>
        <taxon>Vespoidea</taxon>
        <taxon>Vespidae</taxon>
        <taxon>Polistinae</taxon>
        <taxon>Polistini</taxon>
        <taxon>Polistes</taxon>
    </lineage>
</organism>
<dbReference type="GeneID" id="107069764"/>
<dbReference type="InterPro" id="IPR006149">
    <property type="entry name" value="EB_dom"/>
</dbReference>
<dbReference type="RefSeq" id="XP_015182813.1">
    <property type="nucleotide sequence ID" value="XM_015327327.1"/>
</dbReference>
<reference evidence="4" key="1">
    <citation type="submission" date="2025-08" db="UniProtKB">
        <authorList>
            <consortium name="RefSeq"/>
        </authorList>
    </citation>
    <scope>IDENTIFICATION</scope>
    <source>
        <tissue evidence="4">Whole body</tissue>
    </source>
</reference>
<feature type="domain" description="EB" evidence="2">
    <location>
        <begin position="315"/>
        <end position="371"/>
    </location>
</feature>
<protein>
    <submittedName>
        <fullName evidence="4">Fibrillin-2-like</fullName>
    </submittedName>
</protein>